<dbReference type="EMBL" id="LR824026">
    <property type="protein sequence ID" value="CAD0205173.1"/>
    <property type="molecule type" value="Genomic_DNA"/>
</dbReference>
<evidence type="ECO:0000256" key="1">
    <source>
        <dbReference type="SAM" id="Phobius"/>
    </source>
</evidence>
<sequence length="132" mass="13928">MCGGSSGQCGPAAGAGCPQASLRSHFNTGSDVLYIVVVQIVSRRLRPRHRLVAVVVLLKISLFSGLALYRVLCIRPLGVEFPDECGHGVGDGIRGVQQVAAEATVVYAHCRGSLVLVEVSAVTCHAFHTKTM</sequence>
<evidence type="ECO:0000313" key="3">
    <source>
        <dbReference type="Proteomes" id="UP001154114"/>
    </source>
</evidence>
<proteinExistence type="predicted"/>
<dbReference type="Proteomes" id="UP001154114">
    <property type="component" value="Chromosome 23"/>
</dbReference>
<reference evidence="2" key="1">
    <citation type="submission" date="2021-12" db="EMBL/GenBank/DDBJ databases">
        <authorList>
            <person name="King R."/>
        </authorList>
    </citation>
    <scope>NUCLEOTIDE SEQUENCE</scope>
</reference>
<feature type="transmembrane region" description="Helical" evidence="1">
    <location>
        <begin position="51"/>
        <end position="72"/>
    </location>
</feature>
<dbReference type="AlphaFoldDB" id="A0A9N8KW31"/>
<accession>A0A9N8KW31</accession>
<gene>
    <name evidence="2" type="ORF">CINC_LOCUS7478</name>
</gene>
<organism evidence="2 3">
    <name type="scientific">Chrysodeixis includens</name>
    <name type="common">Soybean looper</name>
    <name type="synonym">Pseudoplusia includens</name>
    <dbReference type="NCBI Taxonomy" id="689277"/>
    <lineage>
        <taxon>Eukaryota</taxon>
        <taxon>Metazoa</taxon>
        <taxon>Ecdysozoa</taxon>
        <taxon>Arthropoda</taxon>
        <taxon>Hexapoda</taxon>
        <taxon>Insecta</taxon>
        <taxon>Pterygota</taxon>
        <taxon>Neoptera</taxon>
        <taxon>Endopterygota</taxon>
        <taxon>Lepidoptera</taxon>
        <taxon>Glossata</taxon>
        <taxon>Ditrysia</taxon>
        <taxon>Noctuoidea</taxon>
        <taxon>Noctuidae</taxon>
        <taxon>Plusiinae</taxon>
        <taxon>Chrysodeixis</taxon>
    </lineage>
</organism>
<keyword evidence="1" id="KW-0472">Membrane</keyword>
<keyword evidence="1" id="KW-1133">Transmembrane helix</keyword>
<protein>
    <submittedName>
        <fullName evidence="2">Uncharacterized protein</fullName>
    </submittedName>
</protein>
<keyword evidence="3" id="KW-1185">Reference proteome</keyword>
<evidence type="ECO:0000313" key="2">
    <source>
        <dbReference type="EMBL" id="CAD0205173.1"/>
    </source>
</evidence>
<keyword evidence="1" id="KW-0812">Transmembrane</keyword>
<name>A0A9N8KW31_CHRIL</name>